<name>A0ACA9P565_9GLOM</name>
<keyword evidence="2" id="KW-1185">Reference proteome</keyword>
<organism evidence="1 2">
    <name type="scientific">Cetraspora pellucida</name>
    <dbReference type="NCBI Taxonomy" id="1433469"/>
    <lineage>
        <taxon>Eukaryota</taxon>
        <taxon>Fungi</taxon>
        <taxon>Fungi incertae sedis</taxon>
        <taxon>Mucoromycota</taxon>
        <taxon>Glomeromycotina</taxon>
        <taxon>Glomeromycetes</taxon>
        <taxon>Diversisporales</taxon>
        <taxon>Gigasporaceae</taxon>
        <taxon>Cetraspora</taxon>
    </lineage>
</organism>
<comment type="caution">
    <text evidence="1">The sequence shown here is derived from an EMBL/GenBank/DDBJ whole genome shotgun (WGS) entry which is preliminary data.</text>
</comment>
<dbReference type="EMBL" id="CAJVPW010019161">
    <property type="protein sequence ID" value="CAG8685351.1"/>
    <property type="molecule type" value="Genomic_DNA"/>
</dbReference>
<gene>
    <name evidence="1" type="ORF">SPELUC_LOCUS10388</name>
</gene>
<evidence type="ECO:0000313" key="1">
    <source>
        <dbReference type="EMBL" id="CAG8685351.1"/>
    </source>
</evidence>
<sequence>AKILQTFAESYLLEESSEKPILVNWSSEFEDNFEPQQNENEAWNNLLDDW</sequence>
<feature type="non-terminal residue" evidence="1">
    <location>
        <position position="1"/>
    </location>
</feature>
<protein>
    <submittedName>
        <fullName evidence="1">17528_t:CDS:1</fullName>
    </submittedName>
</protein>
<evidence type="ECO:0000313" key="2">
    <source>
        <dbReference type="Proteomes" id="UP000789366"/>
    </source>
</evidence>
<reference evidence="1" key="1">
    <citation type="submission" date="2021-06" db="EMBL/GenBank/DDBJ databases">
        <authorList>
            <person name="Kallberg Y."/>
            <person name="Tangrot J."/>
            <person name="Rosling A."/>
        </authorList>
    </citation>
    <scope>NUCLEOTIDE SEQUENCE</scope>
    <source>
        <strain evidence="1">28 12/20/2015</strain>
    </source>
</reference>
<dbReference type="Proteomes" id="UP000789366">
    <property type="component" value="Unassembled WGS sequence"/>
</dbReference>
<accession>A0ACA9P565</accession>
<proteinExistence type="predicted"/>